<dbReference type="CDD" id="cd13138">
    <property type="entry name" value="MATE_yoeA_like"/>
    <property type="match status" value="1"/>
</dbReference>
<comment type="caution">
    <text evidence="14">The sequence shown here is derived from an EMBL/GenBank/DDBJ whole genome shotgun (WGS) entry which is preliminary data.</text>
</comment>
<evidence type="ECO:0000256" key="4">
    <source>
        <dbReference type="ARBA" id="ARBA00020268"/>
    </source>
</evidence>
<evidence type="ECO:0000256" key="8">
    <source>
        <dbReference type="ARBA" id="ARBA00022692"/>
    </source>
</evidence>
<comment type="function">
    <text evidence="1">Multidrug efflux pump.</text>
</comment>
<name>A0A1Q9JJD4_9FIRM</name>
<dbReference type="Pfam" id="PF01554">
    <property type="entry name" value="MatE"/>
    <property type="match status" value="2"/>
</dbReference>
<reference evidence="14 15" key="1">
    <citation type="journal article" date="2016" name="Appl. Environ. Microbiol.">
        <title>Function and Phylogeny of Bacterial Butyryl Coenzyme A:Acetate Transferases and Their Diversity in the Proximal Colon of Swine.</title>
        <authorList>
            <person name="Trachsel J."/>
            <person name="Bayles D.O."/>
            <person name="Looft T."/>
            <person name="Levine U.Y."/>
            <person name="Allen H.K."/>
        </authorList>
    </citation>
    <scope>NUCLEOTIDE SEQUENCE [LARGE SCALE GENOMIC DNA]</scope>
    <source>
        <strain evidence="14 15">68-3-10</strain>
    </source>
</reference>
<feature type="transmembrane region" description="Helical" evidence="13">
    <location>
        <begin position="63"/>
        <end position="85"/>
    </location>
</feature>
<feature type="transmembrane region" description="Helical" evidence="13">
    <location>
        <begin position="389"/>
        <end position="411"/>
    </location>
</feature>
<dbReference type="PANTHER" id="PTHR43298:SF2">
    <property type="entry name" value="FMN_FAD EXPORTER YEEO-RELATED"/>
    <property type="match status" value="1"/>
</dbReference>
<feature type="transmembrane region" description="Helical" evidence="13">
    <location>
        <begin position="139"/>
        <end position="157"/>
    </location>
</feature>
<keyword evidence="5" id="KW-0813">Transport</keyword>
<dbReference type="Proteomes" id="UP000187404">
    <property type="component" value="Unassembled WGS sequence"/>
</dbReference>
<feature type="transmembrane region" description="Helical" evidence="13">
    <location>
        <begin position="417"/>
        <end position="441"/>
    </location>
</feature>
<evidence type="ECO:0000256" key="6">
    <source>
        <dbReference type="ARBA" id="ARBA00022449"/>
    </source>
</evidence>
<comment type="similarity">
    <text evidence="3">Belongs to the multi antimicrobial extrusion (MATE) (TC 2.A.66.1) family.</text>
</comment>
<keyword evidence="11 13" id="KW-0472">Membrane</keyword>
<evidence type="ECO:0000256" key="1">
    <source>
        <dbReference type="ARBA" id="ARBA00003408"/>
    </source>
</evidence>
<evidence type="ECO:0000313" key="15">
    <source>
        <dbReference type="Proteomes" id="UP000187404"/>
    </source>
</evidence>
<evidence type="ECO:0000256" key="3">
    <source>
        <dbReference type="ARBA" id="ARBA00010199"/>
    </source>
</evidence>
<feature type="transmembrane region" description="Helical" evidence="13">
    <location>
        <begin position="169"/>
        <end position="192"/>
    </location>
</feature>
<dbReference type="AlphaFoldDB" id="A0A1Q9JJD4"/>
<keyword evidence="6" id="KW-0050">Antiport</keyword>
<feature type="transmembrane region" description="Helical" evidence="13">
    <location>
        <begin position="362"/>
        <end position="382"/>
    </location>
</feature>
<comment type="subcellular location">
    <subcellularLocation>
        <location evidence="2">Cell membrane</location>
        <topology evidence="2">Multi-pass membrane protein</topology>
    </subcellularLocation>
</comment>
<feature type="transmembrane region" description="Helical" evidence="13">
    <location>
        <begin position="238"/>
        <end position="259"/>
    </location>
</feature>
<keyword evidence="15" id="KW-1185">Reference proteome</keyword>
<keyword evidence="9 13" id="KW-1133">Transmembrane helix</keyword>
<organism evidence="14 15">
    <name type="scientific">Hornefia porci</name>
    <dbReference type="NCBI Taxonomy" id="2652292"/>
    <lineage>
        <taxon>Bacteria</taxon>
        <taxon>Bacillati</taxon>
        <taxon>Bacillota</taxon>
        <taxon>Clostridia</taxon>
        <taxon>Peptostreptococcales</taxon>
        <taxon>Anaerovoracaceae</taxon>
        <taxon>Hornefia</taxon>
    </lineage>
</organism>
<sequence>MSRRRKPAMNMIEGSLGDKVLQFAVPLAITGVLQQIFNATDVAVVGQFAGKNAMAAVGSNSPVVGLMVNLFVGVSLGANVVISRFTGQRNPDGIRRGVHTAVLVALVTGVIVAVLGILISRPMLELLGVPSSIMPMALAYLRIYLLGMPVILLYNFESSIFRSQGDTRTPLFCLITAGLLNVVLNLFFVLVLHMDADGVAAATVISNTVSSGLMFLVLRRTGAPIRIRFRDFRIDRGILKVMLQIGLPAGLQGMVFSISNLCIQSALNSLGPDIIAASSAAFNIEIVAYYIINAFGQAETTFIGQNSGARKPDRCRRVIRIGLAQDLIFTAILCTAIIYFAVPLLKLFNTDPEVVRYGQIRIVYILSFEVINALIEGFSGVLRGFGKSLAPALVALVGICGTRIVWVFFVFPNHPDFRLLILCFPISWAITAGILILYYLLIRRRLFAGIAPAGVH</sequence>
<accession>A0A1Q9JJD4</accession>
<dbReference type="STRING" id="1261640.BHK98_09790"/>
<evidence type="ECO:0000256" key="9">
    <source>
        <dbReference type="ARBA" id="ARBA00022989"/>
    </source>
</evidence>
<dbReference type="InterPro" id="IPR050222">
    <property type="entry name" value="MATE_MdtK"/>
</dbReference>
<evidence type="ECO:0000256" key="12">
    <source>
        <dbReference type="ARBA" id="ARBA00031636"/>
    </source>
</evidence>
<dbReference type="GO" id="GO:0042910">
    <property type="term" value="F:xenobiotic transmembrane transporter activity"/>
    <property type="evidence" value="ECO:0007669"/>
    <property type="project" value="InterPro"/>
</dbReference>
<evidence type="ECO:0000256" key="7">
    <source>
        <dbReference type="ARBA" id="ARBA00022475"/>
    </source>
</evidence>
<feature type="transmembrane region" description="Helical" evidence="13">
    <location>
        <begin position="97"/>
        <end position="119"/>
    </location>
</feature>
<evidence type="ECO:0000256" key="11">
    <source>
        <dbReference type="ARBA" id="ARBA00023136"/>
    </source>
</evidence>
<evidence type="ECO:0000256" key="10">
    <source>
        <dbReference type="ARBA" id="ARBA00023065"/>
    </source>
</evidence>
<evidence type="ECO:0000313" key="14">
    <source>
        <dbReference type="EMBL" id="OLR56332.1"/>
    </source>
</evidence>
<dbReference type="GO" id="GO:0015297">
    <property type="term" value="F:antiporter activity"/>
    <property type="evidence" value="ECO:0007669"/>
    <property type="project" value="UniProtKB-KW"/>
</dbReference>
<keyword evidence="8 13" id="KW-0812">Transmembrane</keyword>
<proteinExistence type="inferred from homology"/>
<gene>
    <name evidence="14" type="ORF">BHK98_09790</name>
</gene>
<dbReference type="PANTHER" id="PTHR43298">
    <property type="entry name" value="MULTIDRUG RESISTANCE PROTEIN NORM-RELATED"/>
    <property type="match status" value="1"/>
</dbReference>
<evidence type="ECO:0000256" key="5">
    <source>
        <dbReference type="ARBA" id="ARBA00022448"/>
    </source>
</evidence>
<feature type="transmembrane region" description="Helical" evidence="13">
    <location>
        <begin position="198"/>
        <end position="218"/>
    </location>
</feature>
<evidence type="ECO:0000256" key="2">
    <source>
        <dbReference type="ARBA" id="ARBA00004651"/>
    </source>
</evidence>
<evidence type="ECO:0000256" key="13">
    <source>
        <dbReference type="SAM" id="Phobius"/>
    </source>
</evidence>
<keyword evidence="7" id="KW-1003">Cell membrane</keyword>
<dbReference type="RefSeq" id="WP_075713854.1">
    <property type="nucleotide sequence ID" value="NZ_MJIE01000001.1"/>
</dbReference>
<dbReference type="EMBL" id="MJIE01000001">
    <property type="protein sequence ID" value="OLR56332.1"/>
    <property type="molecule type" value="Genomic_DNA"/>
</dbReference>
<dbReference type="GO" id="GO:0005886">
    <property type="term" value="C:plasma membrane"/>
    <property type="evidence" value="ECO:0007669"/>
    <property type="project" value="UniProtKB-SubCell"/>
</dbReference>
<dbReference type="GO" id="GO:0006811">
    <property type="term" value="P:monoatomic ion transport"/>
    <property type="evidence" value="ECO:0007669"/>
    <property type="project" value="UniProtKB-KW"/>
</dbReference>
<feature type="transmembrane region" description="Helical" evidence="13">
    <location>
        <begin position="274"/>
        <end position="296"/>
    </location>
</feature>
<dbReference type="InterPro" id="IPR048279">
    <property type="entry name" value="MdtK-like"/>
</dbReference>
<dbReference type="PIRSF" id="PIRSF006603">
    <property type="entry name" value="DinF"/>
    <property type="match status" value="1"/>
</dbReference>
<dbReference type="InterPro" id="IPR002528">
    <property type="entry name" value="MATE_fam"/>
</dbReference>
<keyword evidence="10" id="KW-0406">Ion transport</keyword>
<protein>
    <recommendedName>
        <fullName evidence="4">Probable multidrug resistance protein NorM</fullName>
    </recommendedName>
    <alternativeName>
        <fullName evidence="12">Multidrug-efflux transporter</fullName>
    </alternativeName>
</protein>
<dbReference type="NCBIfam" id="TIGR00797">
    <property type="entry name" value="matE"/>
    <property type="match status" value="1"/>
</dbReference>
<feature type="transmembrane region" description="Helical" evidence="13">
    <location>
        <begin position="317"/>
        <end position="342"/>
    </location>
</feature>